<dbReference type="Proteomes" id="UP000280369">
    <property type="component" value="Segment"/>
</dbReference>
<proteinExistence type="predicted"/>
<dbReference type="EMBL" id="MG602507">
    <property type="protein sequence ID" value="AVG46559.1"/>
    <property type="molecule type" value="Genomic_DNA"/>
</dbReference>
<sequence length="60" mass="6630">MSQTSVEMMKVEVPYDINTINNMGIGRLNIKSGTITNNGNVYKVVNNMVVERGVNNKNAN</sequence>
<evidence type="ECO:0000313" key="1">
    <source>
        <dbReference type="EMBL" id="AVG46559.1"/>
    </source>
</evidence>
<accession>A0A2L2DK79</accession>
<name>A0A2L2DK79_MIMIV</name>
<organism evidence="1">
    <name type="scientific">Acanthamoeba polyphaga mimivirus</name>
    <name type="common">APMV</name>
    <dbReference type="NCBI Taxonomy" id="212035"/>
    <lineage>
        <taxon>Viruses</taxon>
        <taxon>Varidnaviria</taxon>
        <taxon>Bamfordvirae</taxon>
        <taxon>Nucleocytoviricota</taxon>
        <taxon>Megaviricetes</taxon>
        <taxon>Imitervirales</taxon>
        <taxon>Mimiviridae</taxon>
        <taxon>Megamimivirinae</taxon>
        <taxon>Mimivirus</taxon>
        <taxon>Mimivirus bradfordmassiliense</taxon>
    </lineage>
</organism>
<organismHost>
    <name type="scientific">Acanthamoeba polyphaga</name>
    <name type="common">Amoeba</name>
    <dbReference type="NCBI Taxonomy" id="5757"/>
</organismHost>
<protein>
    <submittedName>
        <fullName evidence="1">Uncharacterized protein</fullName>
    </submittedName>
</protein>
<reference evidence="1" key="1">
    <citation type="journal article" date="2017" name="Front. Microbiol.">
        <title>Genome Characterization of the First Mimiviruses of Lineage C Isolated in Brazil.</title>
        <authorList>
            <person name="Assis F.L."/>
            <person name="Franco-Luiz A.P.M."/>
            <person name="Dos Santos R.N."/>
            <person name="Campos F.S."/>
            <person name="Dornas F.P."/>
            <person name="Borato P.V.M."/>
            <person name="Franco A.C."/>
            <person name="Abrahao J.S."/>
            <person name="Colson P."/>
            <person name="Scola B."/>
        </authorList>
    </citation>
    <scope>NUCLEOTIDE SEQUENCE [LARGE SCALE GENOMIC DNA]</scope>
</reference>